<organism evidence="1">
    <name type="scientific">Anguilla anguilla</name>
    <name type="common">European freshwater eel</name>
    <name type="synonym">Muraena anguilla</name>
    <dbReference type="NCBI Taxonomy" id="7936"/>
    <lineage>
        <taxon>Eukaryota</taxon>
        <taxon>Metazoa</taxon>
        <taxon>Chordata</taxon>
        <taxon>Craniata</taxon>
        <taxon>Vertebrata</taxon>
        <taxon>Euteleostomi</taxon>
        <taxon>Actinopterygii</taxon>
        <taxon>Neopterygii</taxon>
        <taxon>Teleostei</taxon>
        <taxon>Anguilliformes</taxon>
        <taxon>Anguillidae</taxon>
        <taxon>Anguilla</taxon>
    </lineage>
</organism>
<proteinExistence type="predicted"/>
<dbReference type="EMBL" id="GBXM01075170">
    <property type="protein sequence ID" value="JAH33407.1"/>
    <property type="molecule type" value="Transcribed_RNA"/>
</dbReference>
<reference evidence="1" key="2">
    <citation type="journal article" date="2015" name="Fish Shellfish Immunol.">
        <title>Early steps in the European eel (Anguilla anguilla)-Vibrio vulnificus interaction in the gills: Role of the RtxA13 toxin.</title>
        <authorList>
            <person name="Callol A."/>
            <person name="Pajuelo D."/>
            <person name="Ebbesson L."/>
            <person name="Teles M."/>
            <person name="MacKenzie S."/>
            <person name="Amaro C."/>
        </authorList>
    </citation>
    <scope>NUCLEOTIDE SEQUENCE</scope>
</reference>
<protein>
    <submittedName>
        <fullName evidence="1">Uncharacterized protein</fullName>
    </submittedName>
</protein>
<sequence length="21" mass="2353">MIKAKLAKPSSWAKTEAFTLM</sequence>
<name>A0A0E9RX13_ANGAN</name>
<reference evidence="1" key="1">
    <citation type="submission" date="2014-11" db="EMBL/GenBank/DDBJ databases">
        <authorList>
            <person name="Amaro Gonzalez C."/>
        </authorList>
    </citation>
    <scope>NUCLEOTIDE SEQUENCE</scope>
</reference>
<dbReference type="AlphaFoldDB" id="A0A0E9RX13"/>
<evidence type="ECO:0000313" key="1">
    <source>
        <dbReference type="EMBL" id="JAH33407.1"/>
    </source>
</evidence>
<accession>A0A0E9RX13</accession>